<feature type="transmembrane region" description="Helical" evidence="1">
    <location>
        <begin position="54"/>
        <end position="77"/>
    </location>
</feature>
<keyword evidence="1" id="KW-0472">Membrane</keyword>
<proteinExistence type="predicted"/>
<accession>A0A9J6R9W5</accession>
<evidence type="ECO:0000313" key="2">
    <source>
        <dbReference type="EMBL" id="MCZ0702084.1"/>
    </source>
</evidence>
<dbReference type="RefSeq" id="WP_268778853.1">
    <property type="nucleotide sequence ID" value="NZ_JAPRAT010000003.1"/>
</dbReference>
<dbReference type="Proteomes" id="UP001084197">
    <property type="component" value="Unassembled WGS sequence"/>
</dbReference>
<feature type="transmembrane region" description="Helical" evidence="1">
    <location>
        <begin position="24"/>
        <end position="47"/>
    </location>
</feature>
<dbReference type="EMBL" id="JAPRAT010000003">
    <property type="protein sequence ID" value="MCZ0702084.1"/>
    <property type="molecule type" value="Genomic_DNA"/>
</dbReference>
<keyword evidence="1" id="KW-0812">Transmembrane</keyword>
<gene>
    <name evidence="2" type="ORF">OWO01_02525</name>
</gene>
<reference evidence="2" key="1">
    <citation type="submission" date="2022-11" db="EMBL/GenBank/DDBJ databases">
        <title>WGS of Natronobacillus azotifigens 24KS-1, an anaerobic diazotrophic haloalkaliphile from soda-rich habitats.</title>
        <authorList>
            <person name="Sorokin D.Y."/>
            <person name="Merkel A.Y."/>
        </authorList>
    </citation>
    <scope>NUCLEOTIDE SEQUENCE</scope>
    <source>
        <strain evidence="2">24KS-1</strain>
    </source>
</reference>
<keyword evidence="1" id="KW-1133">Transmembrane helix</keyword>
<evidence type="ECO:0000256" key="1">
    <source>
        <dbReference type="SAM" id="Phobius"/>
    </source>
</evidence>
<sequence length="85" mass="9615">MTILVTIEQKAKDLKEIKKAYKPMLTWTICSTLVALAPYLHLILNIIDQKYEKLLPGAILAAIGIIYSTVVWVFIFFNGVNTKMS</sequence>
<name>A0A9J6R9W5_9BACI</name>
<keyword evidence="3" id="KW-1185">Reference proteome</keyword>
<dbReference type="AlphaFoldDB" id="A0A9J6R9W5"/>
<protein>
    <submittedName>
        <fullName evidence="2">Uncharacterized protein</fullName>
    </submittedName>
</protein>
<organism evidence="2 3">
    <name type="scientific">Natronobacillus azotifigens</name>
    <dbReference type="NCBI Taxonomy" id="472978"/>
    <lineage>
        <taxon>Bacteria</taxon>
        <taxon>Bacillati</taxon>
        <taxon>Bacillota</taxon>
        <taxon>Bacilli</taxon>
        <taxon>Bacillales</taxon>
        <taxon>Bacillaceae</taxon>
        <taxon>Natronobacillus</taxon>
    </lineage>
</organism>
<evidence type="ECO:0000313" key="3">
    <source>
        <dbReference type="Proteomes" id="UP001084197"/>
    </source>
</evidence>
<comment type="caution">
    <text evidence="2">The sequence shown here is derived from an EMBL/GenBank/DDBJ whole genome shotgun (WGS) entry which is preliminary data.</text>
</comment>